<proteinExistence type="predicted"/>
<evidence type="ECO:0000313" key="1">
    <source>
        <dbReference type="EMBL" id="OMJ27734.1"/>
    </source>
</evidence>
<accession>A0A1R1YLH8</accession>
<dbReference type="AlphaFoldDB" id="A0A1R1YLH8"/>
<reference evidence="2" key="1">
    <citation type="submission" date="2017-01" db="EMBL/GenBank/DDBJ databases">
        <authorList>
            <person name="Wang Y."/>
            <person name="White M."/>
            <person name="Kvist S."/>
            <person name="Moncalvo J.-M."/>
        </authorList>
    </citation>
    <scope>NUCLEOTIDE SEQUENCE [LARGE SCALE GENOMIC DNA]</scope>
    <source>
        <strain evidence="2">ID-206-W2</strain>
    </source>
</reference>
<gene>
    <name evidence="1" type="ORF">AYI69_g2819</name>
</gene>
<evidence type="ECO:0000313" key="2">
    <source>
        <dbReference type="Proteomes" id="UP000187429"/>
    </source>
</evidence>
<organism evidence="1 2">
    <name type="scientific">Smittium culicis</name>
    <dbReference type="NCBI Taxonomy" id="133412"/>
    <lineage>
        <taxon>Eukaryota</taxon>
        <taxon>Fungi</taxon>
        <taxon>Fungi incertae sedis</taxon>
        <taxon>Zoopagomycota</taxon>
        <taxon>Kickxellomycotina</taxon>
        <taxon>Harpellomycetes</taxon>
        <taxon>Harpellales</taxon>
        <taxon>Legeriomycetaceae</taxon>
        <taxon>Smittium</taxon>
    </lineage>
</organism>
<keyword evidence="2" id="KW-1185">Reference proteome</keyword>
<comment type="caution">
    <text evidence="1">The sequence shown here is derived from an EMBL/GenBank/DDBJ whole genome shotgun (WGS) entry which is preliminary data.</text>
</comment>
<protein>
    <submittedName>
        <fullName evidence="1">Uncharacterized protein</fullName>
    </submittedName>
</protein>
<sequence>MPDALRIPETASSQHNFSVTFLSESSAVLPQSRNIIISGAQTMATFKLISRGLTQLPPLHSLSLESVKISSSDFSGMNGCPFHLDSCSFQNFRFWIAGSVRVAVAVQDFGVDNAVLFSSRSLRNIRRPGSNATDIV</sequence>
<dbReference type="Proteomes" id="UP000187429">
    <property type="component" value="Unassembled WGS sequence"/>
</dbReference>
<dbReference type="EMBL" id="LSSM01000863">
    <property type="protein sequence ID" value="OMJ27734.1"/>
    <property type="molecule type" value="Genomic_DNA"/>
</dbReference>
<name>A0A1R1YLH8_9FUNG</name>